<feature type="signal peptide" evidence="1">
    <location>
        <begin position="1"/>
        <end position="19"/>
    </location>
</feature>
<evidence type="ECO:0008006" key="4">
    <source>
        <dbReference type="Google" id="ProtNLM"/>
    </source>
</evidence>
<protein>
    <recommendedName>
        <fullName evidence="4">Lipoprotein</fullName>
    </recommendedName>
</protein>
<feature type="chain" id="PRO_5047020013" description="Lipoprotein" evidence="1">
    <location>
        <begin position="20"/>
        <end position="45"/>
    </location>
</feature>
<name>A0ABT5VAH0_9BACI</name>
<dbReference type="EMBL" id="JAOTPO010000002">
    <property type="protein sequence ID" value="MDE5412466.1"/>
    <property type="molecule type" value="Genomic_DNA"/>
</dbReference>
<keyword evidence="3" id="KW-1185">Reference proteome</keyword>
<evidence type="ECO:0000313" key="2">
    <source>
        <dbReference type="EMBL" id="MDE5412466.1"/>
    </source>
</evidence>
<keyword evidence="1" id="KW-0732">Signal</keyword>
<dbReference type="RefSeq" id="WP_275117097.1">
    <property type="nucleotide sequence ID" value="NZ_JAOTPO010000002.1"/>
</dbReference>
<comment type="caution">
    <text evidence="2">The sequence shown here is derived from an EMBL/GenBank/DDBJ whole genome shotgun (WGS) entry which is preliminary data.</text>
</comment>
<gene>
    <name evidence="2" type="ORF">N7Z68_03650</name>
</gene>
<dbReference type="PROSITE" id="PS51257">
    <property type="entry name" value="PROKAR_LIPOPROTEIN"/>
    <property type="match status" value="1"/>
</dbReference>
<dbReference type="Proteomes" id="UP001148125">
    <property type="component" value="Unassembled WGS sequence"/>
</dbReference>
<reference evidence="2" key="1">
    <citation type="submission" date="2024-05" db="EMBL/GenBank/DDBJ databases">
        <title>Alkalihalobacillus sp. strain MEB203 novel alkaliphilic bacterium from Lonar Lake, India.</title>
        <authorList>
            <person name="Joshi A."/>
            <person name="Thite S."/>
            <person name="Mengade P."/>
        </authorList>
    </citation>
    <scope>NUCLEOTIDE SEQUENCE</scope>
    <source>
        <strain evidence="2">MEB 203</strain>
    </source>
</reference>
<sequence length="45" mass="4946">MKKWLLTLMSGALAISVLAACGEVNEDFTEDQTDEIPIEESETTD</sequence>
<proteinExistence type="predicted"/>
<accession>A0ABT5VAH0</accession>
<organism evidence="2 3">
    <name type="scientific">Alkalihalobacterium chitinilyticum</name>
    <dbReference type="NCBI Taxonomy" id="2980103"/>
    <lineage>
        <taxon>Bacteria</taxon>
        <taxon>Bacillati</taxon>
        <taxon>Bacillota</taxon>
        <taxon>Bacilli</taxon>
        <taxon>Bacillales</taxon>
        <taxon>Bacillaceae</taxon>
        <taxon>Alkalihalobacterium</taxon>
    </lineage>
</organism>
<evidence type="ECO:0000313" key="3">
    <source>
        <dbReference type="Proteomes" id="UP001148125"/>
    </source>
</evidence>
<evidence type="ECO:0000256" key="1">
    <source>
        <dbReference type="SAM" id="SignalP"/>
    </source>
</evidence>